<proteinExistence type="predicted"/>
<dbReference type="EMBL" id="FUEG01000004">
    <property type="protein sequence ID" value="SJL03660.1"/>
    <property type="molecule type" value="Genomic_DNA"/>
</dbReference>
<name>A0A284R4M7_ARMOS</name>
<keyword evidence="2" id="KW-1185">Reference proteome</keyword>
<dbReference type="AlphaFoldDB" id="A0A284R4M7"/>
<gene>
    <name evidence="1" type="ORF">ARMOST_07017</name>
</gene>
<protein>
    <submittedName>
        <fullName evidence="1">Uncharacterized protein</fullName>
    </submittedName>
</protein>
<reference evidence="2" key="1">
    <citation type="journal article" date="2017" name="Nat. Ecol. Evol.">
        <title>Genome expansion and lineage-specific genetic innovations in the forest pathogenic fungi Armillaria.</title>
        <authorList>
            <person name="Sipos G."/>
            <person name="Prasanna A.N."/>
            <person name="Walter M.C."/>
            <person name="O'Connor E."/>
            <person name="Balint B."/>
            <person name="Krizsan K."/>
            <person name="Kiss B."/>
            <person name="Hess J."/>
            <person name="Varga T."/>
            <person name="Slot J."/>
            <person name="Riley R."/>
            <person name="Boka B."/>
            <person name="Rigling D."/>
            <person name="Barry K."/>
            <person name="Lee J."/>
            <person name="Mihaltcheva S."/>
            <person name="LaButti K."/>
            <person name="Lipzen A."/>
            <person name="Waldron R."/>
            <person name="Moloney N.M."/>
            <person name="Sperisen C."/>
            <person name="Kredics L."/>
            <person name="Vagvoelgyi C."/>
            <person name="Patrignani A."/>
            <person name="Fitzpatrick D."/>
            <person name="Nagy I."/>
            <person name="Doyle S."/>
            <person name="Anderson J.B."/>
            <person name="Grigoriev I.V."/>
            <person name="Gueldener U."/>
            <person name="Muensterkoetter M."/>
            <person name="Nagy L.G."/>
        </authorList>
    </citation>
    <scope>NUCLEOTIDE SEQUENCE [LARGE SCALE GENOMIC DNA]</scope>
    <source>
        <strain evidence="2">C18/9</strain>
    </source>
</reference>
<sequence>MSFQTYKASNAIQAAMADEQFKQTYKHTIKPLMGKPGCITNYTSTQSILESLEVDEGSSDAFSFIANHETGEEEVFEVHSVLSEVKLPPVLKNSRVHVNDLIQTVKIISIDGDEEFRKACIAIAHFVDLLQQSTVTTTKVPYGIKQETASELVFVN</sequence>
<dbReference type="Proteomes" id="UP000219338">
    <property type="component" value="Unassembled WGS sequence"/>
</dbReference>
<evidence type="ECO:0000313" key="2">
    <source>
        <dbReference type="Proteomes" id="UP000219338"/>
    </source>
</evidence>
<accession>A0A284R4M7</accession>
<organism evidence="1 2">
    <name type="scientific">Armillaria ostoyae</name>
    <name type="common">Armillaria root rot fungus</name>
    <dbReference type="NCBI Taxonomy" id="47428"/>
    <lineage>
        <taxon>Eukaryota</taxon>
        <taxon>Fungi</taxon>
        <taxon>Dikarya</taxon>
        <taxon>Basidiomycota</taxon>
        <taxon>Agaricomycotina</taxon>
        <taxon>Agaricomycetes</taxon>
        <taxon>Agaricomycetidae</taxon>
        <taxon>Agaricales</taxon>
        <taxon>Marasmiineae</taxon>
        <taxon>Physalacriaceae</taxon>
        <taxon>Armillaria</taxon>
    </lineage>
</organism>
<evidence type="ECO:0000313" key="1">
    <source>
        <dbReference type="EMBL" id="SJL03660.1"/>
    </source>
</evidence>